<dbReference type="Gene3D" id="1.10.3090.10">
    <property type="entry name" value="cca-adding enzyme, domain 2"/>
    <property type="match status" value="1"/>
</dbReference>
<accession>A0ABW3JZN9</accession>
<evidence type="ECO:0000259" key="2">
    <source>
        <dbReference type="Pfam" id="PF01966"/>
    </source>
</evidence>
<feature type="domain" description="HD" evidence="2">
    <location>
        <begin position="55"/>
        <end position="132"/>
    </location>
</feature>
<dbReference type="InterPro" id="IPR050124">
    <property type="entry name" value="tRNA_CCA-adding_enzyme"/>
</dbReference>
<organism evidence="3 4">
    <name type="scientific">Ohtaekwangia kribbensis</name>
    <dbReference type="NCBI Taxonomy" id="688913"/>
    <lineage>
        <taxon>Bacteria</taxon>
        <taxon>Pseudomonadati</taxon>
        <taxon>Bacteroidota</taxon>
        <taxon>Cytophagia</taxon>
        <taxon>Cytophagales</taxon>
        <taxon>Fulvivirgaceae</taxon>
        <taxon>Ohtaekwangia</taxon>
    </lineage>
</organism>
<dbReference type="SUPFAM" id="SSF52540">
    <property type="entry name" value="P-loop containing nucleoside triphosphate hydrolases"/>
    <property type="match status" value="1"/>
</dbReference>
<dbReference type="InterPro" id="IPR003607">
    <property type="entry name" value="HD/PDEase_dom"/>
</dbReference>
<dbReference type="Gene3D" id="3.40.50.300">
    <property type="entry name" value="P-loop containing nucleotide triphosphate hydrolases"/>
    <property type="match status" value="1"/>
</dbReference>
<keyword evidence="1" id="KW-0547">Nucleotide-binding</keyword>
<dbReference type="CDD" id="cd00077">
    <property type="entry name" value="HDc"/>
    <property type="match status" value="1"/>
</dbReference>
<name>A0ABW3JZN9_9BACT</name>
<dbReference type="PANTHER" id="PTHR47545">
    <property type="entry name" value="MULTIFUNCTIONAL CCA PROTEIN"/>
    <property type="match status" value="1"/>
</dbReference>
<reference evidence="4" key="1">
    <citation type="journal article" date="2019" name="Int. J. Syst. Evol. Microbiol.">
        <title>The Global Catalogue of Microorganisms (GCM) 10K type strain sequencing project: providing services to taxonomists for standard genome sequencing and annotation.</title>
        <authorList>
            <consortium name="The Broad Institute Genomics Platform"/>
            <consortium name="The Broad Institute Genome Sequencing Center for Infectious Disease"/>
            <person name="Wu L."/>
            <person name="Ma J."/>
        </authorList>
    </citation>
    <scope>NUCLEOTIDE SEQUENCE [LARGE SCALE GENOMIC DNA]</scope>
    <source>
        <strain evidence="4">CCUG 58938</strain>
    </source>
</reference>
<dbReference type="RefSeq" id="WP_377576670.1">
    <property type="nucleotide sequence ID" value="NZ_JBHTKA010000001.1"/>
</dbReference>
<protein>
    <submittedName>
        <fullName evidence="3">AAA family ATPase</fullName>
    </submittedName>
</protein>
<dbReference type="PANTHER" id="PTHR47545:SF1">
    <property type="entry name" value="MULTIFUNCTIONAL CCA PROTEIN"/>
    <property type="match status" value="1"/>
</dbReference>
<dbReference type="Proteomes" id="UP001597112">
    <property type="component" value="Unassembled WGS sequence"/>
</dbReference>
<dbReference type="SUPFAM" id="SSF109604">
    <property type="entry name" value="HD-domain/PDEase-like"/>
    <property type="match status" value="1"/>
</dbReference>
<dbReference type="InterPro" id="IPR027417">
    <property type="entry name" value="P-loop_NTPase"/>
</dbReference>
<evidence type="ECO:0000313" key="3">
    <source>
        <dbReference type="EMBL" id="MFD0999006.1"/>
    </source>
</evidence>
<evidence type="ECO:0000313" key="4">
    <source>
        <dbReference type="Proteomes" id="UP001597112"/>
    </source>
</evidence>
<sequence>MNWSLSINKDWEHLEERFDWVVDMRNVPQDSIHHAEGDVAIHTQMVLKALTDATSFQRLNREEQEILWTAALLHDVEKRSTTVVEDNGRITSHGHARKGEFTTRRLLYEFGIPFQQREHIAALVRYHGLPLWLMEKSNPVKALLEASLRVDMKLLSALARADVLGRICQDQQELLDRINFFDAYCEEQACWHSRKSFATPLAQFTYFHKDDAHPDYIPFADLKTNVVMLSGLPGMGKDRYIKKHYNDWPMVSLDAIRREYKLKPDDTSATGWAVQLAKEQAKEFLRKRQPFVWNATNITRQMRSQWIDLFVTYKAHVKLVYIEVPFKTWLAQNSNREHAVPQAAIFRMLPKLEVPCIFEAHDVEYCIAAP</sequence>
<proteinExistence type="predicted"/>
<evidence type="ECO:0000256" key="1">
    <source>
        <dbReference type="ARBA" id="ARBA00022741"/>
    </source>
</evidence>
<gene>
    <name evidence="3" type="ORF">ACFQ21_06785</name>
</gene>
<dbReference type="InterPro" id="IPR006674">
    <property type="entry name" value="HD_domain"/>
</dbReference>
<dbReference type="Pfam" id="PF01966">
    <property type="entry name" value="HD"/>
    <property type="match status" value="1"/>
</dbReference>
<dbReference type="EMBL" id="JBHTKA010000001">
    <property type="protein sequence ID" value="MFD0999006.1"/>
    <property type="molecule type" value="Genomic_DNA"/>
</dbReference>
<keyword evidence="4" id="KW-1185">Reference proteome</keyword>
<dbReference type="Pfam" id="PF13671">
    <property type="entry name" value="AAA_33"/>
    <property type="match status" value="1"/>
</dbReference>
<comment type="caution">
    <text evidence="3">The sequence shown here is derived from an EMBL/GenBank/DDBJ whole genome shotgun (WGS) entry which is preliminary data.</text>
</comment>